<dbReference type="FunFam" id="3.40.50.300:FF:001638">
    <property type="entry name" value="NACHT and WD40 domain protein"/>
    <property type="match status" value="1"/>
</dbReference>
<dbReference type="PROSITE" id="PS50294">
    <property type="entry name" value="WD_REPEATS_REGION"/>
    <property type="match status" value="7"/>
</dbReference>
<sequence>MRLLQYSGSGELSIHSFDDGEIPPYAILSHTWGPDRDEVTFADVQTGGGKTKLGYKKIGFCGRQAQRDGLQYFWIDTCCIDKANKAELALSIRSMFCWYRNAARCYVYLSDVSSQPQPVVSGRHYPQWFLWIWLLSILYSVSRWYSSTMQRCFYSRHVPCTLAGSDVVRSGQTPEITLQKSRWFTRGWTLQELLAPSVVEFFSEEGAELGSKLSLAKEVREITGIPCSALQGKPLSGFSVNERISWNEHRTTKIPTDRAYSLMGILGVSLSPFDGESPAEAMRRVIDEAEKQDKCLRDIRQTDPRDDKKRIEDTKGGLLADSYRWVLANPTFQQWQQRSDSRLLWVKGDPGKGKTMLLCGIIDELHNSMPRSTLLSYFFCQATDSRINSAAAVLRGLLYMLIHQQPSLISHVRGKYDHTGKSLFEDANAWVALTEIFAAVLQDKGLSTTYLVLDALDECMTDRPKLLRFIAGQSSASSRVKWIVSSRNWTAIEEELARAEHKTRLSLELNAESVAAAVDFFIQQNVCQLAQEKRYTPEVQNAVLKHLTSNANETFLWVALVCQDLKATPKWNVLKKLVQFPPGLNDLYKQMLQQITSSDSANMCLQVLAVIAVLYRPVTVAEIVVLTEQLADFVNDLDSVREIIGLCGSFLTLRNNTAYFVHQSAKDFVVTEALNEVFLDGIERVHQDIFAKSLTVLHKTLHRDVYNLQAPGYPIGDVRLALPDPLAVSRYACVYWIDHFCDSKYNLLADSATNQEDTRTIDAFFRQKYLYWLEALSLCSSMARGIVSITRLWHLVQGLRDKDALTDIVYDARRFIMYHKEAVEKYPLQVYASALLFSPADSITRRLFQHEEPKEVTVKPAISNGWSACLQTLEGHSRSVTSVAFSHDSTWLASASGDSTVKIWDASSGTCLHTFEGHSSWITSVAFSHDSTWLASASDDSTVKIWDASSGTCLHTLEGHSSGVTSVAFSHDSTWLASASDDSTVKIWDASSGTCLHTLEGHSSWVTSVAFSHDSTWLASASYDSTVKIWDASSGTCLHTLEGHSSWITSVAFSHDSTWLASASGDSTVKIWDASSGTCLHTLEGHSSRVTSVAFSYDSTWLASASGDSTVKIWDASSGTCLHTLEGHSSRVTSVAFSHDSTWLASASYDSTVKIWDASSGACLSTINVGTSLQYLSFDSTSTLIHTEIGTITISASQITDRVDVTASELQCQGAGLSLDRIWVMRAGSNILWIPSEYRPACSAVSETYVGMGVGSGRVWLCQVT</sequence>
<feature type="repeat" description="WD" evidence="3">
    <location>
        <begin position="999"/>
        <end position="1040"/>
    </location>
</feature>
<dbReference type="Pfam" id="PF24883">
    <property type="entry name" value="NPHP3_N"/>
    <property type="match status" value="1"/>
</dbReference>
<dbReference type="CDD" id="cd00200">
    <property type="entry name" value="WD40"/>
    <property type="match status" value="1"/>
</dbReference>
<evidence type="ECO:0000256" key="3">
    <source>
        <dbReference type="PROSITE-ProRule" id="PRU00221"/>
    </source>
</evidence>
<dbReference type="InterPro" id="IPR050349">
    <property type="entry name" value="WD_LIS1/nudF_dynein_reg"/>
</dbReference>
<feature type="domain" description="NACHT" evidence="4">
    <location>
        <begin position="342"/>
        <end position="563"/>
    </location>
</feature>
<dbReference type="PRINTS" id="PR00320">
    <property type="entry name" value="GPROTEINBRPT"/>
</dbReference>
<organism evidence="5 6">
    <name type="scientific">Epicoccum nigrum</name>
    <name type="common">Soil fungus</name>
    <name type="synonym">Epicoccum purpurascens</name>
    <dbReference type="NCBI Taxonomy" id="105696"/>
    <lineage>
        <taxon>Eukaryota</taxon>
        <taxon>Fungi</taxon>
        <taxon>Dikarya</taxon>
        <taxon>Ascomycota</taxon>
        <taxon>Pezizomycotina</taxon>
        <taxon>Dothideomycetes</taxon>
        <taxon>Pleosporomycetidae</taxon>
        <taxon>Pleosporales</taxon>
        <taxon>Pleosporineae</taxon>
        <taxon>Didymellaceae</taxon>
        <taxon>Epicoccum</taxon>
    </lineage>
</organism>
<dbReference type="SUPFAM" id="SSF50978">
    <property type="entry name" value="WD40 repeat-like"/>
    <property type="match status" value="1"/>
</dbReference>
<reference evidence="5 6" key="1">
    <citation type="journal article" date="2017" name="Genome Announc.">
        <title>Genome sequence of the saprophytic ascomycete Epicoccum nigrum ICMP 19927 strain isolated from New Zealand.</title>
        <authorList>
            <person name="Fokin M."/>
            <person name="Fleetwood D."/>
            <person name="Weir B.S."/>
            <person name="Villas-Boas S.G."/>
        </authorList>
    </citation>
    <scope>NUCLEOTIDE SEQUENCE [LARGE SCALE GENOMIC DNA]</scope>
    <source>
        <strain evidence="5 6">ICMP 19927</strain>
    </source>
</reference>
<dbReference type="InterPro" id="IPR007111">
    <property type="entry name" value="NACHT_NTPase"/>
</dbReference>
<dbReference type="Pfam" id="PF00400">
    <property type="entry name" value="WD40"/>
    <property type="match status" value="7"/>
</dbReference>
<dbReference type="InterPro" id="IPR019775">
    <property type="entry name" value="WD40_repeat_CS"/>
</dbReference>
<dbReference type="OMA" id="SGRVWLC"/>
<keyword evidence="2" id="KW-0677">Repeat</keyword>
<dbReference type="AlphaFoldDB" id="A0A1Y2M9X3"/>
<dbReference type="InterPro" id="IPR056884">
    <property type="entry name" value="NPHP3-like_N"/>
</dbReference>
<evidence type="ECO:0000256" key="1">
    <source>
        <dbReference type="ARBA" id="ARBA00022574"/>
    </source>
</evidence>
<name>A0A1Y2M9X3_EPING</name>
<keyword evidence="1 3" id="KW-0853">WD repeat</keyword>
<evidence type="ECO:0000259" key="4">
    <source>
        <dbReference type="PROSITE" id="PS50837"/>
    </source>
</evidence>
<dbReference type="SUPFAM" id="SSF52540">
    <property type="entry name" value="P-loop containing nucleoside triphosphate hydrolases"/>
    <property type="match status" value="1"/>
</dbReference>
<keyword evidence="6" id="KW-1185">Reference proteome</keyword>
<dbReference type="Pfam" id="PF06985">
    <property type="entry name" value="HET"/>
    <property type="match status" value="1"/>
</dbReference>
<dbReference type="Proteomes" id="UP000193240">
    <property type="component" value="Unassembled WGS sequence"/>
</dbReference>
<gene>
    <name evidence="5" type="ORF">B5807_02814</name>
</gene>
<feature type="repeat" description="WD" evidence="3">
    <location>
        <begin position="915"/>
        <end position="956"/>
    </location>
</feature>
<dbReference type="InterPro" id="IPR027417">
    <property type="entry name" value="P-loop_NTPase"/>
</dbReference>
<dbReference type="InterPro" id="IPR001680">
    <property type="entry name" value="WD40_rpt"/>
</dbReference>
<dbReference type="Gene3D" id="3.40.50.300">
    <property type="entry name" value="P-loop containing nucleotide triphosphate hydrolases"/>
    <property type="match status" value="1"/>
</dbReference>
<protein>
    <recommendedName>
        <fullName evidence="4">NACHT domain-containing protein</fullName>
    </recommendedName>
</protein>
<proteinExistence type="predicted"/>
<feature type="repeat" description="WD" evidence="3">
    <location>
        <begin position="1125"/>
        <end position="1166"/>
    </location>
</feature>
<dbReference type="PROSITE" id="PS50837">
    <property type="entry name" value="NACHT"/>
    <property type="match status" value="1"/>
</dbReference>
<dbReference type="Gene3D" id="2.130.10.10">
    <property type="entry name" value="YVTN repeat-like/Quinoprotein amine dehydrogenase"/>
    <property type="match status" value="4"/>
</dbReference>
<feature type="repeat" description="WD" evidence="3">
    <location>
        <begin position="1041"/>
        <end position="1082"/>
    </location>
</feature>
<dbReference type="PROSITE" id="PS50082">
    <property type="entry name" value="WD_REPEATS_2"/>
    <property type="match status" value="7"/>
</dbReference>
<dbReference type="SMART" id="SM00320">
    <property type="entry name" value="WD40"/>
    <property type="match status" value="7"/>
</dbReference>
<evidence type="ECO:0000313" key="5">
    <source>
        <dbReference type="EMBL" id="OSS52914.1"/>
    </source>
</evidence>
<dbReference type="STRING" id="105696.A0A1Y2M9X3"/>
<evidence type="ECO:0000256" key="2">
    <source>
        <dbReference type="ARBA" id="ARBA00022737"/>
    </source>
</evidence>
<feature type="repeat" description="WD" evidence="3">
    <location>
        <begin position="873"/>
        <end position="914"/>
    </location>
</feature>
<dbReference type="EMBL" id="KZ107839">
    <property type="protein sequence ID" value="OSS52914.1"/>
    <property type="molecule type" value="Genomic_DNA"/>
</dbReference>
<dbReference type="InParanoid" id="A0A1Y2M9X3"/>
<evidence type="ECO:0000313" key="6">
    <source>
        <dbReference type="Proteomes" id="UP000193240"/>
    </source>
</evidence>
<dbReference type="PROSITE" id="PS00678">
    <property type="entry name" value="WD_REPEATS_1"/>
    <property type="match status" value="7"/>
</dbReference>
<feature type="repeat" description="WD" evidence="3">
    <location>
        <begin position="957"/>
        <end position="998"/>
    </location>
</feature>
<accession>A0A1Y2M9X3</accession>
<dbReference type="InterPro" id="IPR010730">
    <property type="entry name" value="HET"/>
</dbReference>
<feature type="repeat" description="WD" evidence="3">
    <location>
        <begin position="1083"/>
        <end position="1124"/>
    </location>
</feature>
<dbReference type="InterPro" id="IPR020472">
    <property type="entry name" value="WD40_PAC1"/>
</dbReference>
<dbReference type="PANTHER" id="PTHR44129">
    <property type="entry name" value="WD REPEAT-CONTAINING PROTEIN POP1"/>
    <property type="match status" value="1"/>
</dbReference>
<dbReference type="InterPro" id="IPR036322">
    <property type="entry name" value="WD40_repeat_dom_sf"/>
</dbReference>
<dbReference type="InterPro" id="IPR015943">
    <property type="entry name" value="WD40/YVTN_repeat-like_dom_sf"/>
</dbReference>